<feature type="region of interest" description="Disordered" evidence="1">
    <location>
        <begin position="205"/>
        <end position="229"/>
    </location>
</feature>
<dbReference type="OrthoDB" id="3266934at2759"/>
<accession>M2QQI8</accession>
<dbReference type="HOGENOM" id="CLU_976793_0_0_1"/>
<evidence type="ECO:0000313" key="5">
    <source>
        <dbReference type="Proteomes" id="UP000016930"/>
    </source>
</evidence>
<dbReference type="EMBL" id="KB445803">
    <property type="protein sequence ID" value="EMD34415.1"/>
    <property type="molecule type" value="Genomic_DNA"/>
</dbReference>
<evidence type="ECO:0000256" key="1">
    <source>
        <dbReference type="SAM" id="MobiDB-lite"/>
    </source>
</evidence>
<feature type="compositionally biased region" description="Low complexity" evidence="1">
    <location>
        <begin position="36"/>
        <end position="67"/>
    </location>
</feature>
<reference evidence="4 5" key="1">
    <citation type="journal article" date="2012" name="Proc. Natl. Acad. Sci. U.S.A.">
        <title>Comparative genomics of Ceriporiopsis subvermispora and Phanerochaete chrysosporium provide insight into selective ligninolysis.</title>
        <authorList>
            <person name="Fernandez-Fueyo E."/>
            <person name="Ruiz-Duenas F.J."/>
            <person name="Ferreira P."/>
            <person name="Floudas D."/>
            <person name="Hibbett D.S."/>
            <person name="Canessa P."/>
            <person name="Larrondo L.F."/>
            <person name="James T.Y."/>
            <person name="Seelenfreund D."/>
            <person name="Lobos S."/>
            <person name="Polanco R."/>
            <person name="Tello M."/>
            <person name="Honda Y."/>
            <person name="Watanabe T."/>
            <person name="Watanabe T."/>
            <person name="Ryu J.S."/>
            <person name="Kubicek C.P."/>
            <person name="Schmoll M."/>
            <person name="Gaskell J."/>
            <person name="Hammel K.E."/>
            <person name="St John F.J."/>
            <person name="Vanden Wymelenberg A."/>
            <person name="Sabat G."/>
            <person name="Splinter BonDurant S."/>
            <person name="Syed K."/>
            <person name="Yadav J.S."/>
            <person name="Doddapaneni H."/>
            <person name="Subramanian V."/>
            <person name="Lavin J.L."/>
            <person name="Oguiza J.A."/>
            <person name="Perez G."/>
            <person name="Pisabarro A.G."/>
            <person name="Ramirez L."/>
            <person name="Santoyo F."/>
            <person name="Master E."/>
            <person name="Coutinho P.M."/>
            <person name="Henrissat B."/>
            <person name="Lombard V."/>
            <person name="Magnuson J.K."/>
            <person name="Kuees U."/>
            <person name="Hori C."/>
            <person name="Igarashi K."/>
            <person name="Samejima M."/>
            <person name="Held B.W."/>
            <person name="Barry K.W."/>
            <person name="LaButti K.M."/>
            <person name="Lapidus A."/>
            <person name="Lindquist E.A."/>
            <person name="Lucas S.M."/>
            <person name="Riley R."/>
            <person name="Salamov A.A."/>
            <person name="Hoffmeister D."/>
            <person name="Schwenk D."/>
            <person name="Hadar Y."/>
            <person name="Yarden O."/>
            <person name="de Vries R.P."/>
            <person name="Wiebenga A."/>
            <person name="Stenlid J."/>
            <person name="Eastwood D."/>
            <person name="Grigoriev I.V."/>
            <person name="Berka R.M."/>
            <person name="Blanchette R.A."/>
            <person name="Kersten P."/>
            <person name="Martinez A.T."/>
            <person name="Vicuna R."/>
            <person name="Cullen D."/>
        </authorList>
    </citation>
    <scope>NUCLEOTIDE SEQUENCE [LARGE SCALE GENOMIC DNA]</scope>
    <source>
        <strain evidence="4 5">B</strain>
    </source>
</reference>
<evidence type="ECO:0000256" key="3">
    <source>
        <dbReference type="SAM" id="SignalP"/>
    </source>
</evidence>
<keyword evidence="2" id="KW-0472">Membrane</keyword>
<sequence length="285" mass="29114">MTLRDRAAPLFLLVASVLAKHGGDDGGDDGGTPTFSATGPLSSSTSAPSSSATGQNGGASSSAKSSSTDNANGTPSTTTSSPASSITAPSVNGTFTFIDPGNMTTCQPGTFQWSDTDSHVVALTLEVRSEFDVDASSNSTSISTISRVLTNSTLSTVGKFTWSDVDVPEGWYCAVVFDTADTIGLHVQSPLFFIQSGQSTSCVVSNSTTTSPDASNNTSTSASADTSQSGGSTGGLSNAALAGTIVAAVIGVLLLTIAFSVPHWWKRTLPFRSRNRRPGGPYDLF</sequence>
<evidence type="ECO:0000256" key="2">
    <source>
        <dbReference type="SAM" id="Phobius"/>
    </source>
</evidence>
<feature type="transmembrane region" description="Helical" evidence="2">
    <location>
        <begin position="239"/>
        <end position="265"/>
    </location>
</feature>
<name>M2QQI8_CERS8</name>
<feature type="region of interest" description="Disordered" evidence="1">
    <location>
        <begin position="21"/>
        <end position="87"/>
    </location>
</feature>
<keyword evidence="3" id="KW-0732">Signal</keyword>
<proteinExistence type="predicted"/>
<feature type="chain" id="PRO_5004024189" evidence="3">
    <location>
        <begin position="20"/>
        <end position="285"/>
    </location>
</feature>
<keyword evidence="2" id="KW-1133">Transmembrane helix</keyword>
<dbReference type="AlphaFoldDB" id="M2QQI8"/>
<protein>
    <submittedName>
        <fullName evidence="4">Uncharacterized protein</fullName>
    </submittedName>
</protein>
<feature type="signal peptide" evidence="3">
    <location>
        <begin position="1"/>
        <end position="19"/>
    </location>
</feature>
<dbReference type="Proteomes" id="UP000016930">
    <property type="component" value="Unassembled WGS sequence"/>
</dbReference>
<feature type="compositionally biased region" description="Low complexity" evidence="1">
    <location>
        <begin position="74"/>
        <end position="87"/>
    </location>
</feature>
<evidence type="ECO:0000313" key="4">
    <source>
        <dbReference type="EMBL" id="EMD34415.1"/>
    </source>
</evidence>
<gene>
    <name evidence="4" type="ORF">CERSUDRAFT_97675</name>
</gene>
<keyword evidence="5" id="KW-1185">Reference proteome</keyword>
<organism evidence="4 5">
    <name type="scientific">Ceriporiopsis subvermispora (strain B)</name>
    <name type="common">White-rot fungus</name>
    <name type="synonym">Gelatoporia subvermispora</name>
    <dbReference type="NCBI Taxonomy" id="914234"/>
    <lineage>
        <taxon>Eukaryota</taxon>
        <taxon>Fungi</taxon>
        <taxon>Dikarya</taxon>
        <taxon>Basidiomycota</taxon>
        <taxon>Agaricomycotina</taxon>
        <taxon>Agaricomycetes</taxon>
        <taxon>Polyporales</taxon>
        <taxon>Gelatoporiaceae</taxon>
        <taxon>Gelatoporia</taxon>
    </lineage>
</organism>
<keyword evidence="2" id="KW-0812">Transmembrane</keyword>